<protein>
    <submittedName>
        <fullName evidence="2">Uncharacterized protein</fullName>
    </submittedName>
</protein>
<feature type="region of interest" description="Disordered" evidence="1">
    <location>
        <begin position="285"/>
        <end position="315"/>
    </location>
</feature>
<dbReference type="EMBL" id="QGKY02001250">
    <property type="protein sequence ID" value="KAF2561822.1"/>
    <property type="molecule type" value="Genomic_DNA"/>
</dbReference>
<comment type="caution">
    <text evidence="2">The sequence shown here is derived from an EMBL/GenBank/DDBJ whole genome shotgun (WGS) entry which is preliminary data.</text>
</comment>
<sequence>MHNETSVNANAERTPAGNVSTVTTNAVILDQMKEMFASLAKQVETLTAKAKSKNPRGATRARSGRRLDFETSSDRATLAEKDSSGQNPDETFLPGAQPTAENLPPPAGSNEGGDFERINLDISDQSDHSNGGADVHPTRMQSQSARQDASFENPMTEEDENLYWVGQEELAENQARIHRSQRRQACKAGEDLQGEHNYAINSEQGKTSGNTWTRNQFKDNSYCEFHQTRVTGISDKVAVDALRKTLWYRSKLRQWISLEKPRTIQDALHKATDFIMMEEEMKVLSQKYNPQKTSARRKNPRNDRPPPGFRSPSQN</sequence>
<reference evidence="2" key="1">
    <citation type="submission" date="2019-12" db="EMBL/GenBank/DDBJ databases">
        <title>Genome sequencing and annotation of Brassica cretica.</title>
        <authorList>
            <person name="Studholme D.J."/>
            <person name="Sarris P.F."/>
        </authorList>
    </citation>
    <scope>NUCLEOTIDE SEQUENCE</scope>
    <source>
        <strain evidence="2">PFS-102/07</strain>
        <tissue evidence="2">Leaf</tissue>
    </source>
</reference>
<evidence type="ECO:0000313" key="2">
    <source>
        <dbReference type="EMBL" id="KAF2561822.1"/>
    </source>
</evidence>
<name>A0A8S9HYD5_BRACR</name>
<evidence type="ECO:0000256" key="1">
    <source>
        <dbReference type="SAM" id="MobiDB-lite"/>
    </source>
</evidence>
<proteinExistence type="predicted"/>
<accession>A0A8S9HYD5</accession>
<gene>
    <name evidence="2" type="ORF">F2Q70_00018167</name>
</gene>
<feature type="compositionally biased region" description="Basic and acidic residues" evidence="1">
    <location>
        <begin position="65"/>
        <end position="83"/>
    </location>
</feature>
<feature type="region of interest" description="Disordered" evidence="1">
    <location>
        <begin position="48"/>
        <end position="155"/>
    </location>
</feature>
<organism evidence="2">
    <name type="scientific">Brassica cretica</name>
    <name type="common">Mustard</name>
    <dbReference type="NCBI Taxonomy" id="69181"/>
    <lineage>
        <taxon>Eukaryota</taxon>
        <taxon>Viridiplantae</taxon>
        <taxon>Streptophyta</taxon>
        <taxon>Embryophyta</taxon>
        <taxon>Tracheophyta</taxon>
        <taxon>Spermatophyta</taxon>
        <taxon>Magnoliopsida</taxon>
        <taxon>eudicotyledons</taxon>
        <taxon>Gunneridae</taxon>
        <taxon>Pentapetalae</taxon>
        <taxon>rosids</taxon>
        <taxon>malvids</taxon>
        <taxon>Brassicales</taxon>
        <taxon>Brassicaceae</taxon>
        <taxon>Brassiceae</taxon>
        <taxon>Brassica</taxon>
    </lineage>
</organism>
<dbReference type="AlphaFoldDB" id="A0A8S9HYD5"/>